<proteinExistence type="predicted"/>
<evidence type="ECO:0000313" key="1">
    <source>
        <dbReference type="EMBL" id="CAI9104586.1"/>
    </source>
</evidence>
<sequence>MSLSPKRYHGIVIAFVEVEDNDNIQKIRQIPGKPIYVVGCGDSEDIESVHSLLTSKANCSQR</sequence>
<organism evidence="1 2">
    <name type="scientific">Oldenlandia corymbosa var. corymbosa</name>
    <dbReference type="NCBI Taxonomy" id="529605"/>
    <lineage>
        <taxon>Eukaryota</taxon>
        <taxon>Viridiplantae</taxon>
        <taxon>Streptophyta</taxon>
        <taxon>Embryophyta</taxon>
        <taxon>Tracheophyta</taxon>
        <taxon>Spermatophyta</taxon>
        <taxon>Magnoliopsida</taxon>
        <taxon>eudicotyledons</taxon>
        <taxon>Gunneridae</taxon>
        <taxon>Pentapetalae</taxon>
        <taxon>asterids</taxon>
        <taxon>lamiids</taxon>
        <taxon>Gentianales</taxon>
        <taxon>Rubiaceae</taxon>
        <taxon>Rubioideae</taxon>
        <taxon>Spermacoceae</taxon>
        <taxon>Hedyotis-Oldenlandia complex</taxon>
        <taxon>Oldenlandia</taxon>
    </lineage>
</organism>
<gene>
    <name evidence="1" type="ORF">OLC1_LOCUS13486</name>
</gene>
<dbReference type="Proteomes" id="UP001161247">
    <property type="component" value="Chromosome 4"/>
</dbReference>
<dbReference type="AlphaFoldDB" id="A0AAV1DBK9"/>
<accession>A0AAV1DBK9</accession>
<evidence type="ECO:0000313" key="2">
    <source>
        <dbReference type="Proteomes" id="UP001161247"/>
    </source>
</evidence>
<name>A0AAV1DBK9_OLDCO</name>
<protein>
    <submittedName>
        <fullName evidence="1">OLC1v1003290C1</fullName>
    </submittedName>
</protein>
<keyword evidence="2" id="KW-1185">Reference proteome</keyword>
<reference evidence="1" key="1">
    <citation type="submission" date="2023-03" db="EMBL/GenBank/DDBJ databases">
        <authorList>
            <person name="Julca I."/>
        </authorList>
    </citation>
    <scope>NUCLEOTIDE SEQUENCE</scope>
</reference>
<dbReference type="EMBL" id="OX459121">
    <property type="protein sequence ID" value="CAI9104586.1"/>
    <property type="molecule type" value="Genomic_DNA"/>
</dbReference>